<dbReference type="InterPro" id="IPR001810">
    <property type="entry name" value="F-box_dom"/>
</dbReference>
<feature type="domain" description="F-box" evidence="1">
    <location>
        <begin position="18"/>
        <end position="66"/>
    </location>
</feature>
<keyword evidence="4" id="KW-1185">Reference proteome</keyword>
<dbReference type="Proteomes" id="UP001055955">
    <property type="component" value="Chromosome"/>
</dbReference>
<feature type="domain" description="DUF4116" evidence="2">
    <location>
        <begin position="163"/>
        <end position="207"/>
    </location>
</feature>
<dbReference type="Pfam" id="PF13475">
    <property type="entry name" value="DUF4116"/>
    <property type="match status" value="1"/>
</dbReference>
<dbReference type="Pfam" id="PF12937">
    <property type="entry name" value="F-box-like"/>
    <property type="match status" value="1"/>
</dbReference>
<protein>
    <submittedName>
        <fullName evidence="3">DUF4116 domain-containing protein</fullName>
    </submittedName>
</protein>
<evidence type="ECO:0000313" key="4">
    <source>
        <dbReference type="Proteomes" id="UP001055955"/>
    </source>
</evidence>
<reference evidence="3 4" key="1">
    <citation type="journal article" date="2022" name="Nat. Microbiol.">
        <title>The microbiome of a bacterivorous marine choanoflagellate contains a resource-demanding obligate bacterial associate.</title>
        <authorList>
            <person name="Needham D.M."/>
            <person name="Poirier C."/>
            <person name="Bachy C."/>
            <person name="George E.E."/>
            <person name="Wilken S."/>
            <person name="Yung C.C.M."/>
            <person name="Limardo A.J."/>
            <person name="Morando M."/>
            <person name="Sudek L."/>
            <person name="Malmstrom R.R."/>
            <person name="Keeling P.J."/>
            <person name="Santoro A.E."/>
            <person name="Worden A.Z."/>
        </authorList>
    </citation>
    <scope>NUCLEOTIDE SEQUENCE [LARGE SCALE GENOMIC DNA]</scope>
    <source>
        <strain evidence="3 4">Comchoano-1</strain>
    </source>
</reference>
<dbReference type="InterPro" id="IPR025197">
    <property type="entry name" value="DUF4116"/>
</dbReference>
<gene>
    <name evidence="3" type="ORF">MMH89_03005</name>
</gene>
<dbReference type="Gene3D" id="1.20.1280.50">
    <property type="match status" value="1"/>
</dbReference>
<dbReference type="InterPro" id="IPR036047">
    <property type="entry name" value="F-box-like_dom_sf"/>
</dbReference>
<evidence type="ECO:0000313" key="3">
    <source>
        <dbReference type="EMBL" id="UTC24191.1"/>
    </source>
</evidence>
<proteinExistence type="predicted"/>
<organism evidence="3 4">
    <name type="scientific">Candidatus Comchoanobacter bicostacola</name>
    <dbReference type="NCBI Taxonomy" id="2919598"/>
    <lineage>
        <taxon>Bacteria</taxon>
        <taxon>Pseudomonadati</taxon>
        <taxon>Pseudomonadota</taxon>
        <taxon>Gammaproteobacteria</taxon>
        <taxon>Candidatus Comchoanobacterales</taxon>
        <taxon>Candidatus Comchoanobacteraceae</taxon>
        <taxon>Candidatus Comchoanobacter</taxon>
    </lineage>
</organism>
<evidence type="ECO:0000259" key="1">
    <source>
        <dbReference type="Pfam" id="PF12937"/>
    </source>
</evidence>
<dbReference type="SUPFAM" id="SSF81383">
    <property type="entry name" value="F-box domain"/>
    <property type="match status" value="1"/>
</dbReference>
<evidence type="ECO:0000259" key="2">
    <source>
        <dbReference type="Pfam" id="PF13475"/>
    </source>
</evidence>
<dbReference type="EMBL" id="CP092900">
    <property type="protein sequence ID" value="UTC24191.1"/>
    <property type="molecule type" value="Genomic_DNA"/>
</dbReference>
<sequence>MKKLKTNSVVSKERQEIHIPNEVWLNILSQLLKMTEYKFSRLVCLRLVSKQLSNVVKDNSLWKFLFPYSYSHFPTMVPEFWYNHAKVLHCQSEFSQFLKAAEACYSKNQDHRFRYDEVEFPGNALRIFGDNPQLRRNENLAMLGVKVHPNYLNEVGLSHLREDRAIVITAVQENGYALQYASEGLQADHAVVLAAVQNKGPALRYAS</sequence>
<name>A0ABY5DJZ9_9GAMM</name>
<dbReference type="RefSeq" id="WP_258567975.1">
    <property type="nucleotide sequence ID" value="NZ_CP092900.1"/>
</dbReference>
<accession>A0ABY5DJZ9</accession>